<dbReference type="EMBL" id="VSSQ01021204">
    <property type="protein sequence ID" value="MPM66629.1"/>
    <property type="molecule type" value="Genomic_DNA"/>
</dbReference>
<organism evidence="1">
    <name type="scientific">bioreactor metagenome</name>
    <dbReference type="NCBI Taxonomy" id="1076179"/>
    <lineage>
        <taxon>unclassified sequences</taxon>
        <taxon>metagenomes</taxon>
        <taxon>ecological metagenomes</taxon>
    </lineage>
</organism>
<accession>A0A645BMC4</accession>
<evidence type="ECO:0000313" key="1">
    <source>
        <dbReference type="EMBL" id="MPM66629.1"/>
    </source>
</evidence>
<reference evidence="1" key="1">
    <citation type="submission" date="2019-08" db="EMBL/GenBank/DDBJ databases">
        <authorList>
            <person name="Kucharzyk K."/>
            <person name="Murdoch R.W."/>
            <person name="Higgins S."/>
            <person name="Loffler F."/>
        </authorList>
    </citation>
    <scope>NUCLEOTIDE SEQUENCE</scope>
</reference>
<comment type="caution">
    <text evidence="1">The sequence shown here is derived from an EMBL/GenBank/DDBJ whole genome shotgun (WGS) entry which is preliminary data.</text>
</comment>
<proteinExistence type="predicted"/>
<dbReference type="AlphaFoldDB" id="A0A645BMC4"/>
<sequence length="147" mass="17577">MQQLTRVHREHHARFACVGQHEARVLGCACSREPFIVPAVHRRHLPFKFGDRLVPKRRNRRRNNIIERILCNHIALRLHRKTRQPVARDLRKQRARHTFNAERERRVLYRRKMPHRTQLFNEPGAVARFDIALEIVYARTAVTKLST</sequence>
<protein>
    <submittedName>
        <fullName evidence="1">Uncharacterized protein</fullName>
    </submittedName>
</protein>
<gene>
    <name evidence="1" type="ORF">SDC9_113539</name>
</gene>
<name>A0A645BMC4_9ZZZZ</name>